<dbReference type="Proteomes" id="UP000177215">
    <property type="component" value="Unassembled WGS sequence"/>
</dbReference>
<proteinExistence type="predicted"/>
<comment type="caution">
    <text evidence="1">The sequence shown here is derived from an EMBL/GenBank/DDBJ whole genome shotgun (WGS) entry which is preliminary data.</text>
</comment>
<protein>
    <submittedName>
        <fullName evidence="1">Uncharacterized protein</fullName>
    </submittedName>
</protein>
<accession>A0A1F6EVU5</accession>
<name>A0A1F6EVU5_9BACT</name>
<dbReference type="EMBL" id="MFMC01000009">
    <property type="protein sequence ID" value="OGG77724.1"/>
    <property type="molecule type" value="Genomic_DNA"/>
</dbReference>
<dbReference type="AlphaFoldDB" id="A0A1F6EVU5"/>
<gene>
    <name evidence="1" type="ORF">A3B35_01445</name>
</gene>
<sequence length="409" mass="45869">MGVEYSLYIVLLSRAYIPRNGQCISWIDTVLCHEEESMRLKLKDRSWAAVIDLAWRLQALAEKRAGGPLDCRTVELMYGPAVAETLIRHHGQAVSKLMPTTQDIECAYRQSGRKEPQFSEHILSADNLAEKFATISGDPYVAIGPKLSVRAQIICHLAHTLELVARQKFQQAFIWDERRRQRVFNDDEIASWNALESQLGMGILASVWSAKQIVRDVTPDEFATALLRKYGIPVLVEGVKVYTCHWCGTGPCSCGGGKAPTRQVTYDEARKNLHRGPLDTQLCMYYAYGWANVARGGVGYGPLRALIEAATEKGAVLVESSSITDLERRLGPLLLRDQRHFVEIFSRYEMLGWEEKARKALLSELADAVHWQFLYGPALLDHVSGVYTALKRIAVYCGAELEIPEVQGE</sequence>
<evidence type="ECO:0000313" key="2">
    <source>
        <dbReference type="Proteomes" id="UP000177215"/>
    </source>
</evidence>
<organism evidence="1 2">
    <name type="scientific">Candidatus Kaiserbacteria bacterium RIFCSPLOWO2_01_FULL_54_24</name>
    <dbReference type="NCBI Taxonomy" id="1798515"/>
    <lineage>
        <taxon>Bacteria</taxon>
        <taxon>Candidatus Kaiseribacteriota</taxon>
    </lineage>
</organism>
<dbReference type="STRING" id="1798515.A3B35_01445"/>
<evidence type="ECO:0000313" key="1">
    <source>
        <dbReference type="EMBL" id="OGG77724.1"/>
    </source>
</evidence>
<reference evidence="1 2" key="1">
    <citation type="journal article" date="2016" name="Nat. Commun.">
        <title>Thousands of microbial genomes shed light on interconnected biogeochemical processes in an aquifer system.</title>
        <authorList>
            <person name="Anantharaman K."/>
            <person name="Brown C.T."/>
            <person name="Hug L.A."/>
            <person name="Sharon I."/>
            <person name="Castelle C.J."/>
            <person name="Probst A.J."/>
            <person name="Thomas B.C."/>
            <person name="Singh A."/>
            <person name="Wilkins M.J."/>
            <person name="Karaoz U."/>
            <person name="Brodie E.L."/>
            <person name="Williams K.H."/>
            <person name="Hubbard S.S."/>
            <person name="Banfield J.F."/>
        </authorList>
    </citation>
    <scope>NUCLEOTIDE SEQUENCE [LARGE SCALE GENOMIC DNA]</scope>
</reference>